<keyword evidence="1" id="KW-1133">Transmembrane helix</keyword>
<dbReference type="PROSITE" id="PS51831">
    <property type="entry name" value="HD"/>
    <property type="match status" value="1"/>
</dbReference>
<feature type="transmembrane region" description="Helical" evidence="1">
    <location>
        <begin position="390"/>
        <end position="411"/>
    </location>
</feature>
<feature type="transmembrane region" description="Helical" evidence="1">
    <location>
        <begin position="423"/>
        <end position="444"/>
    </location>
</feature>
<dbReference type="OrthoDB" id="9806952at2"/>
<dbReference type="PATRIC" id="fig|1121098.3.peg.2692"/>
<sequence>MKSLKTGKRFSYKDLLYKSLIFIATVSVIVYFLPNEGKFNYQFDINKPWKYGLLQASFDFPIYKNDMQVQKEQDSILATYQPYFHIEKNVEKEMIERLREDYNKTLRHSLPGTDYIRYIERMLKEMYRNGIIAGNDLTRMEEDSITAIRTVEQNTATSRPVGQLYTVKDAYEYLLNADTTHYKKKVLQQCNLNNYITPNLIYDEAKSEAAQKDLLSNISYANGFVLNGQKIIDRGEIVNEQTYNILESLRKEWEKRSDSLQEKRLTLAGQILYVGIFLFCFMVYLDLFRADYYERKGSLSLLFALIVLFPVIASVMVSQSLSSIYIVPFAMIPIIVRIFLDSRTAFMAHVTIILLCSITLRFPHEFILLQVVAGMVSIYSLRELSQRSQLLRTALVVFASYALLYFAFELIHEDDLTKLNTRMYIYFMINGILLLFAYPLLFILEKTFGFTSNVTLVELSNINNSLLREMSEIAPGTFQHSLQMANLAAEAANKIGAKSQLVRTGALYHDIGKMVNPAFFTENQSGVNPHKSLNYEQSAQVIISHITDGLKLAEKHNLPKVIKDFISTHHGRGLTKYFYISYKNEHPDEEVDAEKFRYPGPNPFTKEQAILMMADSVEAASRSLPEYTEESIGTLVDKIIDAQVAEGFFKECPITFKDIALVKALFKEKLKTMYHTRISYPELKK</sequence>
<dbReference type="RefSeq" id="WP_005941961.1">
    <property type="nucleotide sequence ID" value="NZ_KB890322.1"/>
</dbReference>
<gene>
    <name evidence="3" type="ORF">HMPREF1534_02658</name>
</gene>
<feature type="transmembrane region" description="Helical" evidence="1">
    <location>
        <begin position="267"/>
        <end position="287"/>
    </location>
</feature>
<dbReference type="SMART" id="SM00471">
    <property type="entry name" value="HDc"/>
    <property type="match status" value="1"/>
</dbReference>
<dbReference type="Pfam" id="PF07698">
    <property type="entry name" value="7TM-7TMR_HD"/>
    <property type="match status" value="1"/>
</dbReference>
<dbReference type="EMBL" id="AQHY01000028">
    <property type="protein sequence ID" value="EOA54179.1"/>
    <property type="molecule type" value="Genomic_DNA"/>
</dbReference>
<feature type="domain" description="HD" evidence="2">
    <location>
        <begin position="477"/>
        <end position="620"/>
    </location>
</feature>
<dbReference type="InterPro" id="IPR011621">
    <property type="entry name" value="Metal-dep_PHydrolase_7TM_intra"/>
</dbReference>
<dbReference type="Proteomes" id="UP000017831">
    <property type="component" value="Unassembled WGS sequence"/>
</dbReference>
<evidence type="ECO:0000259" key="2">
    <source>
        <dbReference type="PROSITE" id="PS51831"/>
    </source>
</evidence>
<evidence type="ECO:0000313" key="4">
    <source>
        <dbReference type="Proteomes" id="UP000017831"/>
    </source>
</evidence>
<feature type="transmembrane region" description="Helical" evidence="1">
    <location>
        <begin position="323"/>
        <end position="340"/>
    </location>
</feature>
<keyword evidence="4" id="KW-1185">Reference proteome</keyword>
<evidence type="ECO:0000256" key="1">
    <source>
        <dbReference type="SAM" id="Phobius"/>
    </source>
</evidence>
<dbReference type="PANTHER" id="PTHR36442">
    <property type="entry name" value="CYCLIC-DI-AMP PHOSPHODIESTERASE PGPH"/>
    <property type="match status" value="1"/>
</dbReference>
<dbReference type="STRING" id="1121098.HMPREF1534_02658"/>
<feature type="transmembrane region" description="Helical" evidence="1">
    <location>
        <begin position="299"/>
        <end position="317"/>
    </location>
</feature>
<dbReference type="CDD" id="cd00077">
    <property type="entry name" value="HDc"/>
    <property type="match status" value="1"/>
</dbReference>
<proteinExistence type="predicted"/>
<dbReference type="InterPro" id="IPR011624">
    <property type="entry name" value="Metal-dep_PHydrolase_7TM_extra"/>
</dbReference>
<dbReference type="SUPFAM" id="SSF109604">
    <property type="entry name" value="HD-domain/PDEase-like"/>
    <property type="match status" value="1"/>
</dbReference>
<dbReference type="eggNOG" id="COG1480">
    <property type="taxonomic scope" value="Bacteria"/>
</dbReference>
<dbReference type="NCBIfam" id="TIGR00277">
    <property type="entry name" value="HDIG"/>
    <property type="match status" value="1"/>
</dbReference>
<protein>
    <recommendedName>
        <fullName evidence="2">HD domain-containing protein</fullName>
    </recommendedName>
</protein>
<dbReference type="InterPro" id="IPR052722">
    <property type="entry name" value="PgpH_phosphodiesterase"/>
</dbReference>
<dbReference type="Gene3D" id="1.10.3210.10">
    <property type="entry name" value="Hypothetical protein af1432"/>
    <property type="match status" value="1"/>
</dbReference>
<evidence type="ECO:0000313" key="3">
    <source>
        <dbReference type="EMBL" id="EOA54179.1"/>
    </source>
</evidence>
<dbReference type="PANTHER" id="PTHR36442:SF1">
    <property type="entry name" value="CYCLIC-DI-AMP PHOSPHODIESTERASE PGPH"/>
    <property type="match status" value="1"/>
</dbReference>
<name>U6RC12_9BACT</name>
<feature type="transmembrane region" description="Helical" evidence="1">
    <location>
        <begin position="352"/>
        <end position="378"/>
    </location>
</feature>
<feature type="transmembrane region" description="Helical" evidence="1">
    <location>
        <begin position="15"/>
        <end position="33"/>
    </location>
</feature>
<dbReference type="GeneID" id="60061434"/>
<dbReference type="Pfam" id="PF07697">
    <property type="entry name" value="7TMR-HDED"/>
    <property type="match status" value="1"/>
</dbReference>
<dbReference type="InterPro" id="IPR006675">
    <property type="entry name" value="HDIG_dom"/>
</dbReference>
<dbReference type="AlphaFoldDB" id="U6RC12"/>
<comment type="caution">
    <text evidence="3">The sequence shown here is derived from an EMBL/GenBank/DDBJ whole genome shotgun (WGS) entry which is preliminary data.</text>
</comment>
<keyword evidence="1" id="KW-0472">Membrane</keyword>
<organism evidence="3 4">
    <name type="scientific">Phocaeicola massiliensis B84634 = Timone 84634 = DSM 17679 = JCM 13223</name>
    <dbReference type="NCBI Taxonomy" id="1121098"/>
    <lineage>
        <taxon>Bacteria</taxon>
        <taxon>Pseudomonadati</taxon>
        <taxon>Bacteroidota</taxon>
        <taxon>Bacteroidia</taxon>
        <taxon>Bacteroidales</taxon>
        <taxon>Bacteroidaceae</taxon>
        <taxon>Phocaeicola</taxon>
    </lineage>
</organism>
<dbReference type="InterPro" id="IPR003607">
    <property type="entry name" value="HD/PDEase_dom"/>
</dbReference>
<accession>U6RC12</accession>
<dbReference type="HOGENOM" id="CLU_015767_1_1_10"/>
<reference evidence="3 4" key="1">
    <citation type="submission" date="2013-04" db="EMBL/GenBank/DDBJ databases">
        <title>The Genome Sequence of Bacteroides massiliensis DSM 17679.</title>
        <authorList>
            <consortium name="The Broad Institute Genomics Platform"/>
            <person name="Earl A."/>
            <person name="Ward D."/>
            <person name="Feldgarden M."/>
            <person name="Gevers D."/>
            <person name="Martens E."/>
            <person name="Fenner L."/>
            <person name="Roux V."/>
            <person name="Mallet M.N."/>
            <person name="Raoult D."/>
            <person name="Walker B."/>
            <person name="Young S."/>
            <person name="Zeng Q."/>
            <person name="Gargeya S."/>
            <person name="Fitzgerald M."/>
            <person name="Haas B."/>
            <person name="Abouelleil A."/>
            <person name="Allen A.W."/>
            <person name="Alvarado L."/>
            <person name="Arachchi H.M."/>
            <person name="Berlin A.M."/>
            <person name="Chapman S.B."/>
            <person name="Gainer-Dewar J."/>
            <person name="Goldberg J."/>
            <person name="Griggs A."/>
            <person name="Gujja S."/>
            <person name="Hansen M."/>
            <person name="Howarth C."/>
            <person name="Imamovic A."/>
            <person name="Ireland A."/>
            <person name="Larimer J."/>
            <person name="McCowan C."/>
            <person name="Murphy C."/>
            <person name="Pearson M."/>
            <person name="Poon T.W."/>
            <person name="Priest M."/>
            <person name="Roberts A."/>
            <person name="Saif S."/>
            <person name="Shea T."/>
            <person name="Sisk P."/>
            <person name="Sykes S."/>
            <person name="Wortman J."/>
            <person name="Nusbaum C."/>
            <person name="Birren B."/>
        </authorList>
    </citation>
    <scope>NUCLEOTIDE SEQUENCE [LARGE SCALE GENOMIC DNA]</scope>
    <source>
        <strain evidence="4">B84634 / Timone 84634 / DSM 17679 / JCM 13223</strain>
    </source>
</reference>
<keyword evidence="1" id="KW-0812">Transmembrane</keyword>
<dbReference type="InterPro" id="IPR006674">
    <property type="entry name" value="HD_domain"/>
</dbReference>
<dbReference type="Pfam" id="PF01966">
    <property type="entry name" value="HD"/>
    <property type="match status" value="1"/>
</dbReference>